<name>A0A6S7IKM0_PARCT</name>
<dbReference type="Proteomes" id="UP001152795">
    <property type="component" value="Unassembled WGS sequence"/>
</dbReference>
<dbReference type="AlphaFoldDB" id="A0A6S7IKM0"/>
<accession>A0A6S7IKM0</accession>
<dbReference type="EMBL" id="CACRXK020009413">
    <property type="protein sequence ID" value="CAB4017120.1"/>
    <property type="molecule type" value="Genomic_DNA"/>
</dbReference>
<protein>
    <submittedName>
        <fullName evidence="1">Uncharacterized protein</fullName>
    </submittedName>
</protein>
<evidence type="ECO:0000313" key="2">
    <source>
        <dbReference type="Proteomes" id="UP001152795"/>
    </source>
</evidence>
<reference evidence="1" key="1">
    <citation type="submission" date="2020-04" db="EMBL/GenBank/DDBJ databases">
        <authorList>
            <person name="Alioto T."/>
            <person name="Alioto T."/>
            <person name="Gomez Garrido J."/>
        </authorList>
    </citation>
    <scope>NUCLEOTIDE SEQUENCE</scope>
    <source>
        <strain evidence="1">A484AB</strain>
    </source>
</reference>
<sequence length="200" mass="22112">MVGASPPKRGRPKKDDAVVRIRLTKQIYDMWTTKKDSVGFSTKTHSEIAEYLMMNTYEGLSIQTPSSVHHSHVPCSSTPAVGQRKARLFEDSISSISSQSDIDVDVVNIHGESILIFLDMKSKSCDFWPTLATRILPKEVKDQISILMAVPVPEDHPKIAPSIALKPIPKTSDLVQRAQSRFVTEQINKDAIQGEGPSTS</sequence>
<proteinExistence type="predicted"/>
<organism evidence="1 2">
    <name type="scientific">Paramuricea clavata</name>
    <name type="common">Red gorgonian</name>
    <name type="synonym">Violescent sea-whip</name>
    <dbReference type="NCBI Taxonomy" id="317549"/>
    <lineage>
        <taxon>Eukaryota</taxon>
        <taxon>Metazoa</taxon>
        <taxon>Cnidaria</taxon>
        <taxon>Anthozoa</taxon>
        <taxon>Octocorallia</taxon>
        <taxon>Malacalcyonacea</taxon>
        <taxon>Plexauridae</taxon>
        <taxon>Paramuricea</taxon>
    </lineage>
</organism>
<keyword evidence="2" id="KW-1185">Reference proteome</keyword>
<gene>
    <name evidence="1" type="ORF">PACLA_8A002864</name>
</gene>
<comment type="caution">
    <text evidence="1">The sequence shown here is derived from an EMBL/GenBank/DDBJ whole genome shotgun (WGS) entry which is preliminary data.</text>
</comment>
<evidence type="ECO:0000313" key="1">
    <source>
        <dbReference type="EMBL" id="CAB4017120.1"/>
    </source>
</evidence>